<comment type="similarity">
    <text evidence="1 13">Belongs to the RuvC family.</text>
</comment>
<feature type="region of interest" description="Disordered" evidence="14">
    <location>
        <begin position="166"/>
        <end position="216"/>
    </location>
</feature>
<feature type="active site" evidence="13">
    <location>
        <position position="15"/>
    </location>
</feature>
<dbReference type="InterPro" id="IPR012337">
    <property type="entry name" value="RNaseH-like_sf"/>
</dbReference>
<keyword evidence="8 13" id="KW-0460">Magnesium</keyword>
<evidence type="ECO:0000256" key="3">
    <source>
        <dbReference type="ARBA" id="ARBA00022722"/>
    </source>
</evidence>
<evidence type="ECO:0000256" key="13">
    <source>
        <dbReference type="HAMAP-Rule" id="MF_00034"/>
    </source>
</evidence>
<dbReference type="PANTHER" id="PTHR30194:SF3">
    <property type="entry name" value="CROSSOVER JUNCTION ENDODEOXYRIBONUCLEASE RUVC"/>
    <property type="match status" value="1"/>
</dbReference>
<sequence length="216" mass="21895">MFDPSAASIRVLGVDPGLSRCGVAVLDGPAQRAKVVRAEVVRTPPDQALGDRLAAIHAAIESAVATDRPAALAVERVFINNQARTGVGAIQVVGLVHLVGARHGLGVTELTPSQVKAAVTGFGDADKDQVTFMVQRMLGLAKPPKPADKADALAVALCHLQQAAMPTAGPATTPGSGPGQPNPATAGLPPRLAAALAEAGPGLQAVRPTAHPRGRR</sequence>
<keyword evidence="4 13" id="KW-0479">Metal-binding</keyword>
<proteinExistence type="inferred from homology"/>
<feature type="active site" evidence="13">
    <location>
        <position position="75"/>
    </location>
</feature>
<dbReference type="PRINTS" id="PR00696">
    <property type="entry name" value="RSOLVASERUVC"/>
</dbReference>
<keyword evidence="3 13" id="KW-0540">Nuclease</keyword>
<accession>A0A346XVY9</accession>
<dbReference type="Gene3D" id="3.30.420.10">
    <property type="entry name" value="Ribonuclease H-like superfamily/Ribonuclease H"/>
    <property type="match status" value="1"/>
</dbReference>
<dbReference type="HAMAP" id="MF_00034">
    <property type="entry name" value="RuvC"/>
    <property type="match status" value="1"/>
</dbReference>
<keyword evidence="16" id="KW-1185">Reference proteome</keyword>
<feature type="binding site" evidence="13">
    <location>
        <position position="148"/>
    </location>
    <ligand>
        <name>Mg(2+)</name>
        <dbReference type="ChEBI" id="CHEBI:18420"/>
        <label>1</label>
    </ligand>
</feature>
<comment type="subcellular location">
    <subcellularLocation>
        <location evidence="13">Cytoplasm</location>
    </subcellularLocation>
</comment>
<evidence type="ECO:0000256" key="14">
    <source>
        <dbReference type="SAM" id="MobiDB-lite"/>
    </source>
</evidence>
<dbReference type="GO" id="GO:0006281">
    <property type="term" value="P:DNA repair"/>
    <property type="evidence" value="ECO:0007669"/>
    <property type="project" value="UniProtKB-UniRule"/>
</dbReference>
<keyword evidence="6 13" id="KW-0227">DNA damage</keyword>
<dbReference type="Proteomes" id="UP000264006">
    <property type="component" value="Chromosome"/>
</dbReference>
<evidence type="ECO:0000256" key="8">
    <source>
        <dbReference type="ARBA" id="ARBA00022842"/>
    </source>
</evidence>
<dbReference type="KEGG" id="euz:DVS28_a1695"/>
<evidence type="ECO:0000313" key="16">
    <source>
        <dbReference type="Proteomes" id="UP000264006"/>
    </source>
</evidence>
<dbReference type="GO" id="GO:0008821">
    <property type="term" value="F:crossover junction DNA endonuclease activity"/>
    <property type="evidence" value="ECO:0007669"/>
    <property type="project" value="UniProtKB-UniRule"/>
</dbReference>
<keyword evidence="9 13" id="KW-0238">DNA-binding</keyword>
<evidence type="ECO:0000256" key="11">
    <source>
        <dbReference type="ARBA" id="ARBA00023204"/>
    </source>
</evidence>
<feature type="binding site" evidence="13">
    <location>
        <position position="75"/>
    </location>
    <ligand>
        <name>Mg(2+)</name>
        <dbReference type="ChEBI" id="CHEBI:18420"/>
        <label>2</label>
    </ligand>
</feature>
<dbReference type="InterPro" id="IPR020563">
    <property type="entry name" value="X-over_junc_endoDNase_Mg_BS"/>
</dbReference>
<evidence type="ECO:0000256" key="4">
    <source>
        <dbReference type="ARBA" id="ARBA00022723"/>
    </source>
</evidence>
<comment type="cofactor">
    <cofactor evidence="13">
        <name>Mg(2+)</name>
        <dbReference type="ChEBI" id="CHEBI:18420"/>
    </cofactor>
    <text evidence="13">Binds 2 Mg(2+) ion per subunit.</text>
</comment>
<evidence type="ECO:0000256" key="5">
    <source>
        <dbReference type="ARBA" id="ARBA00022759"/>
    </source>
</evidence>
<dbReference type="InterPro" id="IPR002176">
    <property type="entry name" value="X-over_junc_endoDNase_RuvC"/>
</dbReference>
<feature type="binding site" evidence="13">
    <location>
        <position position="15"/>
    </location>
    <ligand>
        <name>Mg(2+)</name>
        <dbReference type="ChEBI" id="CHEBI:18420"/>
        <label>1</label>
    </ligand>
</feature>
<evidence type="ECO:0000256" key="2">
    <source>
        <dbReference type="ARBA" id="ARBA00022490"/>
    </source>
</evidence>
<evidence type="ECO:0000256" key="1">
    <source>
        <dbReference type="ARBA" id="ARBA00009518"/>
    </source>
</evidence>
<evidence type="ECO:0000256" key="6">
    <source>
        <dbReference type="ARBA" id="ARBA00022763"/>
    </source>
</evidence>
<gene>
    <name evidence="13" type="primary">ruvC</name>
    <name evidence="15" type="ORF">DVS28_a1695</name>
</gene>
<dbReference type="PROSITE" id="PS01321">
    <property type="entry name" value="RUVC"/>
    <property type="match status" value="1"/>
</dbReference>
<organism evidence="15 16">
    <name type="scientific">Euzebya pacifica</name>
    <dbReference type="NCBI Taxonomy" id="1608957"/>
    <lineage>
        <taxon>Bacteria</taxon>
        <taxon>Bacillati</taxon>
        <taxon>Actinomycetota</taxon>
        <taxon>Nitriliruptoria</taxon>
        <taxon>Euzebyales</taxon>
    </lineage>
</organism>
<dbReference type="EC" id="3.1.21.10" evidence="13"/>
<keyword evidence="7 13" id="KW-0378">Hydrolase</keyword>
<dbReference type="EMBL" id="CP031165">
    <property type="protein sequence ID" value="AXV06386.1"/>
    <property type="molecule type" value="Genomic_DNA"/>
</dbReference>
<name>A0A346XVY9_9ACTN</name>
<keyword evidence="5 13" id="KW-0255">Endonuclease</keyword>
<feature type="active site" evidence="13">
    <location>
        <position position="148"/>
    </location>
</feature>
<dbReference type="InterPro" id="IPR036397">
    <property type="entry name" value="RNaseH_sf"/>
</dbReference>
<feature type="compositionally biased region" description="Low complexity" evidence="14">
    <location>
        <begin position="166"/>
        <end position="175"/>
    </location>
</feature>
<dbReference type="RefSeq" id="WP_216826482.1">
    <property type="nucleotide sequence ID" value="NZ_CP031165.1"/>
</dbReference>
<comment type="function">
    <text evidence="13">The RuvA-RuvB-RuvC complex processes Holliday junction (HJ) DNA during genetic recombination and DNA repair. Endonuclease that resolves HJ intermediates. Cleaves cruciform DNA by making single-stranded nicks across the HJ at symmetrical positions within the homologous arms, yielding a 5'-phosphate and a 3'-hydroxyl group; requires a central core of homology in the junction. The consensus cleavage sequence is 5'-(A/T)TT(C/G)-3'. Cleavage occurs on the 3'-side of the TT dinucleotide at the point of strand exchange. HJ branch migration catalyzed by RuvA-RuvB allows RuvC to scan DNA until it finds its consensus sequence, where it cleaves and resolves the cruciform DNA.</text>
</comment>
<dbReference type="GO" id="GO:0000287">
    <property type="term" value="F:magnesium ion binding"/>
    <property type="evidence" value="ECO:0007669"/>
    <property type="project" value="UniProtKB-UniRule"/>
</dbReference>
<evidence type="ECO:0000313" key="15">
    <source>
        <dbReference type="EMBL" id="AXV06386.1"/>
    </source>
</evidence>
<dbReference type="Pfam" id="PF02075">
    <property type="entry name" value="RuvC"/>
    <property type="match status" value="1"/>
</dbReference>
<reference evidence="15 16" key="1">
    <citation type="submission" date="2018-09" db="EMBL/GenBank/DDBJ databases">
        <title>Complete genome sequence of Euzebya sp. DY32-46 isolated from seawater of Pacific Ocean.</title>
        <authorList>
            <person name="Xu L."/>
            <person name="Wu Y.-H."/>
            <person name="Xu X.-W."/>
        </authorList>
    </citation>
    <scope>NUCLEOTIDE SEQUENCE [LARGE SCALE GENOMIC DNA]</scope>
    <source>
        <strain evidence="15 16">DY32-46</strain>
    </source>
</reference>
<keyword evidence="2 13" id="KW-0963">Cytoplasm</keyword>
<dbReference type="FunFam" id="3.30.420.10:FF:000002">
    <property type="entry name" value="Crossover junction endodeoxyribonuclease RuvC"/>
    <property type="match status" value="1"/>
</dbReference>
<dbReference type="GO" id="GO:0005737">
    <property type="term" value="C:cytoplasm"/>
    <property type="evidence" value="ECO:0007669"/>
    <property type="project" value="UniProtKB-SubCell"/>
</dbReference>
<dbReference type="SUPFAM" id="SSF53098">
    <property type="entry name" value="Ribonuclease H-like"/>
    <property type="match status" value="1"/>
</dbReference>
<evidence type="ECO:0000256" key="10">
    <source>
        <dbReference type="ARBA" id="ARBA00023172"/>
    </source>
</evidence>
<evidence type="ECO:0000256" key="7">
    <source>
        <dbReference type="ARBA" id="ARBA00022801"/>
    </source>
</evidence>
<comment type="catalytic activity">
    <reaction evidence="12 13">
        <text>Endonucleolytic cleavage at a junction such as a reciprocal single-stranded crossover between two homologous DNA duplexes (Holliday junction).</text>
        <dbReference type="EC" id="3.1.21.10"/>
    </reaction>
</comment>
<dbReference type="AlphaFoldDB" id="A0A346XVY9"/>
<dbReference type="GO" id="GO:0006310">
    <property type="term" value="P:DNA recombination"/>
    <property type="evidence" value="ECO:0007669"/>
    <property type="project" value="UniProtKB-UniRule"/>
</dbReference>
<dbReference type="CDD" id="cd16962">
    <property type="entry name" value="RuvC"/>
    <property type="match status" value="1"/>
</dbReference>
<keyword evidence="10 13" id="KW-0233">DNA recombination</keyword>
<dbReference type="GO" id="GO:0003677">
    <property type="term" value="F:DNA binding"/>
    <property type="evidence" value="ECO:0007669"/>
    <property type="project" value="UniProtKB-KW"/>
</dbReference>
<comment type="subunit">
    <text evidence="13">Homodimer which binds Holliday junction (HJ) DNA. The HJ becomes 2-fold symmetrical on binding to RuvC with unstacked arms; it has a different conformation from HJ DNA in complex with RuvA. In the full resolvosome a probable DNA-RuvA(4)-RuvB(12)-RuvC(2) complex forms which resolves the HJ.</text>
</comment>
<evidence type="ECO:0000256" key="12">
    <source>
        <dbReference type="ARBA" id="ARBA00029354"/>
    </source>
</evidence>
<evidence type="ECO:0000256" key="9">
    <source>
        <dbReference type="ARBA" id="ARBA00023125"/>
    </source>
</evidence>
<feature type="compositionally biased region" description="Low complexity" evidence="14">
    <location>
        <begin position="183"/>
        <end position="205"/>
    </location>
</feature>
<dbReference type="GO" id="GO:0048476">
    <property type="term" value="C:Holliday junction resolvase complex"/>
    <property type="evidence" value="ECO:0007669"/>
    <property type="project" value="UniProtKB-UniRule"/>
</dbReference>
<keyword evidence="11 13" id="KW-0234">DNA repair</keyword>
<protein>
    <recommendedName>
        <fullName evidence="13">Crossover junction endodeoxyribonuclease RuvC</fullName>
        <ecNumber evidence="13">3.1.21.10</ecNumber>
    </recommendedName>
    <alternativeName>
        <fullName evidence="13">Holliday junction nuclease RuvC</fullName>
    </alternativeName>
    <alternativeName>
        <fullName evidence="13">Holliday junction resolvase RuvC</fullName>
    </alternativeName>
</protein>
<dbReference type="PANTHER" id="PTHR30194">
    <property type="entry name" value="CROSSOVER JUNCTION ENDODEOXYRIBONUCLEASE RUVC"/>
    <property type="match status" value="1"/>
</dbReference>